<gene>
    <name evidence="20" type="primary">LOC110090152</name>
</gene>
<evidence type="ECO:0000256" key="4">
    <source>
        <dbReference type="ARBA" id="ARBA00022729"/>
    </source>
</evidence>
<dbReference type="Proteomes" id="UP001652642">
    <property type="component" value="Chromosome 3"/>
</dbReference>
<evidence type="ECO:0000313" key="19">
    <source>
        <dbReference type="Proteomes" id="UP001652642"/>
    </source>
</evidence>
<dbReference type="RefSeq" id="XP_020669363.2">
    <property type="nucleotide sequence ID" value="XM_020813704.2"/>
</dbReference>
<feature type="domain" description="Ig-like" evidence="18">
    <location>
        <begin position="362"/>
        <end position="436"/>
    </location>
</feature>
<name>A0A6J0VAT7_9SAUR</name>
<accession>A0A6J0VAT7</accession>
<dbReference type="KEGG" id="pvt:110090152"/>
<dbReference type="InterPro" id="IPR015621">
    <property type="entry name" value="IL-1_rcpt_fam"/>
</dbReference>
<feature type="region of interest" description="Disordered" evidence="15">
    <location>
        <begin position="762"/>
        <end position="784"/>
    </location>
</feature>
<dbReference type="Gene3D" id="3.40.50.10140">
    <property type="entry name" value="Toll/interleukin-1 receptor homology (TIR) domain"/>
    <property type="match status" value="1"/>
</dbReference>
<keyword evidence="3 16" id="KW-0812">Transmembrane</keyword>
<keyword evidence="7 16" id="KW-1133">Transmembrane helix</keyword>
<proteinExistence type="inferred from homology"/>
<dbReference type="AlphaFoldDB" id="A0A6J0VAT7"/>
<evidence type="ECO:0000259" key="18">
    <source>
        <dbReference type="PROSITE" id="PS50835"/>
    </source>
</evidence>
<dbReference type="PROSITE" id="PS50104">
    <property type="entry name" value="TIR"/>
    <property type="match status" value="1"/>
</dbReference>
<feature type="transmembrane region" description="Helical" evidence="16">
    <location>
        <begin position="559"/>
        <end position="581"/>
    </location>
</feature>
<reference evidence="20" key="1">
    <citation type="submission" date="2025-08" db="UniProtKB">
        <authorList>
            <consortium name="RefSeq"/>
        </authorList>
    </citation>
    <scope>IDENTIFICATION</scope>
</reference>
<dbReference type="Pfam" id="PF01582">
    <property type="entry name" value="TIR"/>
    <property type="match status" value="1"/>
</dbReference>
<keyword evidence="11" id="KW-0675">Receptor</keyword>
<feature type="compositionally biased region" description="Polar residues" evidence="15">
    <location>
        <begin position="773"/>
        <end position="784"/>
    </location>
</feature>
<dbReference type="PRINTS" id="PR01536">
    <property type="entry name" value="INTRLKN1R12F"/>
</dbReference>
<evidence type="ECO:0000256" key="5">
    <source>
        <dbReference type="ARBA" id="ARBA00022737"/>
    </source>
</evidence>
<evidence type="ECO:0000256" key="9">
    <source>
        <dbReference type="ARBA" id="ARBA00023136"/>
    </source>
</evidence>
<evidence type="ECO:0000256" key="3">
    <source>
        <dbReference type="ARBA" id="ARBA00022692"/>
    </source>
</evidence>
<feature type="region of interest" description="Disordered" evidence="15">
    <location>
        <begin position="45"/>
        <end position="83"/>
    </location>
</feature>
<keyword evidence="4" id="KW-0732">Signal</keyword>
<feature type="domain" description="Ig-like" evidence="18">
    <location>
        <begin position="241"/>
        <end position="339"/>
    </location>
</feature>
<dbReference type="InterPro" id="IPR003599">
    <property type="entry name" value="Ig_sub"/>
</dbReference>
<dbReference type="InterPro" id="IPR007110">
    <property type="entry name" value="Ig-like_dom"/>
</dbReference>
<dbReference type="SUPFAM" id="SSF52200">
    <property type="entry name" value="Toll/Interleukin receptor TIR domain"/>
    <property type="match status" value="1"/>
</dbReference>
<dbReference type="InterPro" id="IPR000157">
    <property type="entry name" value="TIR_dom"/>
</dbReference>
<evidence type="ECO:0000256" key="12">
    <source>
        <dbReference type="ARBA" id="ARBA00023180"/>
    </source>
</evidence>
<keyword evidence="19" id="KW-1185">Reference proteome</keyword>
<dbReference type="GeneID" id="110090152"/>
<dbReference type="GO" id="GO:0006954">
    <property type="term" value="P:inflammatory response"/>
    <property type="evidence" value="ECO:0007669"/>
    <property type="project" value="UniProtKB-KW"/>
</dbReference>
<dbReference type="PANTHER" id="PTHR11890">
    <property type="entry name" value="INTERLEUKIN-1 RECEPTOR FAMILY MEMBER"/>
    <property type="match status" value="1"/>
</dbReference>
<dbReference type="SUPFAM" id="SSF48726">
    <property type="entry name" value="Immunoglobulin"/>
    <property type="match status" value="3"/>
</dbReference>
<dbReference type="OrthoDB" id="6132459at2759"/>
<evidence type="ECO:0000256" key="1">
    <source>
        <dbReference type="ARBA" id="ARBA00004479"/>
    </source>
</evidence>
<dbReference type="InterPro" id="IPR004074">
    <property type="entry name" value="IL-1_rcpt_I/II-typ"/>
</dbReference>
<dbReference type="GO" id="GO:0016020">
    <property type="term" value="C:membrane"/>
    <property type="evidence" value="ECO:0007669"/>
    <property type="project" value="UniProtKB-SubCell"/>
</dbReference>
<evidence type="ECO:0000256" key="15">
    <source>
        <dbReference type="SAM" id="MobiDB-lite"/>
    </source>
</evidence>
<dbReference type="PANTHER" id="PTHR11890:SF26">
    <property type="entry name" value="INTERLEUKIN-1 RECEPTOR TYPE 1"/>
    <property type="match status" value="1"/>
</dbReference>
<sequence>MFPQKSHHAGGGEVFSSPLGRINLDLRRMWLLRKPLLGLWTSSSEAKQARPHRHLSPAQTAPGGGDTPPLSPVGARSSRPPPNWAGGRSLEAWVFFLAAFRLKRVGRKSPPAVLVQVGGGGEGGGVGRALGEPPKHRGAPAGPGEGHVGVRPFPVARGERRARGERIWARSFPALVESQPLDPALPLLGSRLGGARAGARGTKRTPKGTVVYSVRKQHQWSIAMKKIRSVLEKMIFASVRPCWISLAYFSFGLCINFPTFVPVGEPWAIRCPLRLLPSLQSNYSITWYGNGSDIPITKDNFSRIHQRGELLWFIPTYIEDSGFYHCTIDNSTRDSKELKVVENSDGLCFNEEATYPQKVVLGQNGNLACPDLNDFEDENTEFDLQWYKDCSPKLLDNKRFQTLGHSLFINNPSKKDEGMYICQAKYTYMGKQYNVSRAINLTILDPPPKVPVEIIYPNNNSIEIKLGSSVIIECNASRGFLRVSLFWDFGDEEPEDFKSTHIKYSEPLLGKMIWRSKFNISNVKYKDYRKYFCAVSSFGLKEQVVYVQLQPPAPNFQGYLIGGLASPLFVILAALFAYKFFKVDIVLRYRETCYSLHKEVSDGKLYDAYVLYPQKGTDCTYSSDIFVLDVLPEVLENQCGYKLFIFGRDDFPGQAVVNVVEENIKRSRRLIIVLVPNSSCCRLQSSTSVHEIAVYSALIRYGIKVILIELDKIKDDDSLPESIRYLKQKHGVLTWQGDFSVKSQMATTRFWKNVRYQMPANPNSPSLDLHPSMVTSNSYHRSEG</sequence>
<feature type="domain" description="Ig-like" evidence="18">
    <location>
        <begin position="448"/>
        <end position="550"/>
    </location>
</feature>
<dbReference type="SMART" id="SM00409">
    <property type="entry name" value="IG"/>
    <property type="match status" value="3"/>
</dbReference>
<evidence type="ECO:0000256" key="2">
    <source>
        <dbReference type="ARBA" id="ARBA00009752"/>
    </source>
</evidence>
<keyword evidence="13" id="KW-0395">Inflammatory response</keyword>
<dbReference type="PRINTS" id="PR01538">
    <property type="entry name" value="INTRLEUKN1R1"/>
</dbReference>
<keyword evidence="8" id="KW-0520">NAD</keyword>
<dbReference type="PRINTS" id="PR01537">
    <property type="entry name" value="INTRLKN1R1F"/>
</dbReference>
<evidence type="ECO:0000259" key="17">
    <source>
        <dbReference type="PROSITE" id="PS50104"/>
    </source>
</evidence>
<keyword evidence="6" id="KW-0378">Hydrolase</keyword>
<evidence type="ECO:0000256" key="7">
    <source>
        <dbReference type="ARBA" id="ARBA00022989"/>
    </source>
</evidence>
<dbReference type="PROSITE" id="PS50835">
    <property type="entry name" value="IG_LIKE"/>
    <property type="match status" value="3"/>
</dbReference>
<organism evidence="19 20">
    <name type="scientific">Pogona vitticeps</name>
    <name type="common">central bearded dragon</name>
    <dbReference type="NCBI Taxonomy" id="103695"/>
    <lineage>
        <taxon>Eukaryota</taxon>
        <taxon>Metazoa</taxon>
        <taxon>Chordata</taxon>
        <taxon>Craniata</taxon>
        <taxon>Vertebrata</taxon>
        <taxon>Euteleostomi</taxon>
        <taxon>Lepidosauria</taxon>
        <taxon>Squamata</taxon>
        <taxon>Bifurcata</taxon>
        <taxon>Unidentata</taxon>
        <taxon>Episquamata</taxon>
        <taxon>Toxicofera</taxon>
        <taxon>Iguania</taxon>
        <taxon>Acrodonta</taxon>
        <taxon>Agamidae</taxon>
        <taxon>Amphibolurinae</taxon>
        <taxon>Pogona</taxon>
    </lineage>
</organism>
<keyword evidence="9 16" id="KW-0472">Membrane</keyword>
<feature type="domain" description="TIR" evidence="17">
    <location>
        <begin position="604"/>
        <end position="758"/>
    </location>
</feature>
<dbReference type="InterPro" id="IPR035897">
    <property type="entry name" value="Toll_tir_struct_dom_sf"/>
</dbReference>
<evidence type="ECO:0000313" key="20">
    <source>
        <dbReference type="RefSeq" id="XP_020669363.2"/>
    </source>
</evidence>
<comment type="subcellular location">
    <subcellularLocation>
        <location evidence="1">Membrane</location>
        <topology evidence="1">Single-pass type I membrane protein</topology>
    </subcellularLocation>
</comment>
<dbReference type="InterPro" id="IPR036179">
    <property type="entry name" value="Ig-like_dom_sf"/>
</dbReference>
<evidence type="ECO:0000256" key="10">
    <source>
        <dbReference type="ARBA" id="ARBA00023157"/>
    </source>
</evidence>
<evidence type="ECO:0000256" key="16">
    <source>
        <dbReference type="SAM" id="Phobius"/>
    </source>
</evidence>
<evidence type="ECO:0000256" key="13">
    <source>
        <dbReference type="ARBA" id="ARBA00023198"/>
    </source>
</evidence>
<dbReference type="GO" id="GO:0016787">
    <property type="term" value="F:hydrolase activity"/>
    <property type="evidence" value="ECO:0007669"/>
    <property type="project" value="UniProtKB-KW"/>
</dbReference>
<evidence type="ECO:0000256" key="8">
    <source>
        <dbReference type="ARBA" id="ARBA00023027"/>
    </source>
</evidence>
<dbReference type="GO" id="GO:0050727">
    <property type="term" value="P:regulation of inflammatory response"/>
    <property type="evidence" value="ECO:0007669"/>
    <property type="project" value="TreeGrafter"/>
</dbReference>
<evidence type="ECO:0000256" key="11">
    <source>
        <dbReference type="ARBA" id="ARBA00023170"/>
    </source>
</evidence>
<dbReference type="Gene3D" id="2.60.40.10">
    <property type="entry name" value="Immunoglobulins"/>
    <property type="match status" value="3"/>
</dbReference>
<dbReference type="SMART" id="SM00255">
    <property type="entry name" value="TIR"/>
    <property type="match status" value="1"/>
</dbReference>
<dbReference type="InterPro" id="IPR004076">
    <property type="entry name" value="IL-1_rcpt_I-typ"/>
</dbReference>
<keyword evidence="14" id="KW-0393">Immunoglobulin domain</keyword>
<keyword evidence="10" id="KW-1015">Disulfide bond</keyword>
<keyword evidence="5" id="KW-0677">Repeat</keyword>
<evidence type="ECO:0000256" key="14">
    <source>
        <dbReference type="ARBA" id="ARBA00023319"/>
    </source>
</evidence>
<evidence type="ECO:0000256" key="6">
    <source>
        <dbReference type="ARBA" id="ARBA00022801"/>
    </source>
</evidence>
<dbReference type="InterPro" id="IPR013783">
    <property type="entry name" value="Ig-like_fold"/>
</dbReference>
<keyword evidence="12" id="KW-0325">Glycoprotein</keyword>
<comment type="similarity">
    <text evidence="2">Belongs to the interleukin-1 receptor family.</text>
</comment>
<protein>
    <submittedName>
        <fullName evidence="20">Interleukin-1 receptor type 1-like isoform X3</fullName>
    </submittedName>
</protein>
<dbReference type="GO" id="GO:0004909">
    <property type="term" value="F:interleukin-1, type I, activating receptor activity"/>
    <property type="evidence" value="ECO:0007669"/>
    <property type="project" value="InterPro"/>
</dbReference>